<evidence type="ECO:0000256" key="2">
    <source>
        <dbReference type="ARBA" id="ARBA00005811"/>
    </source>
</evidence>
<evidence type="ECO:0000313" key="9">
    <source>
        <dbReference type="EMBL" id="RPD40398.1"/>
    </source>
</evidence>
<evidence type="ECO:0000256" key="8">
    <source>
        <dbReference type="SAM" id="MobiDB-lite"/>
    </source>
</evidence>
<comment type="caution">
    <text evidence="9">The sequence shown here is derived from an EMBL/GenBank/DDBJ whole genome shotgun (WGS) entry which is preliminary data.</text>
</comment>
<dbReference type="RefSeq" id="WP_120517281.1">
    <property type="nucleotide sequence ID" value="NZ_QXZY01000008.1"/>
</dbReference>
<evidence type="ECO:0000256" key="5">
    <source>
        <dbReference type="ARBA" id="ARBA00022989"/>
    </source>
</evidence>
<keyword evidence="7" id="KW-0653">Protein transport</keyword>
<dbReference type="PANTHER" id="PTHR30558">
    <property type="entry name" value="EXBD MEMBRANE COMPONENT OF PMF-DRIVEN MACROMOLECULE IMPORT SYSTEM"/>
    <property type="match status" value="1"/>
</dbReference>
<accession>A0A3N4MAA9</accession>
<gene>
    <name evidence="9" type="ORF">EG028_13910</name>
</gene>
<feature type="region of interest" description="Disordered" evidence="8">
    <location>
        <begin position="1"/>
        <end position="24"/>
    </location>
</feature>
<keyword evidence="4 7" id="KW-0812">Transmembrane</keyword>
<organism evidence="9 10">
    <name type="scientific">Chitinophaga barathri</name>
    <dbReference type="NCBI Taxonomy" id="1647451"/>
    <lineage>
        <taxon>Bacteria</taxon>
        <taxon>Pseudomonadati</taxon>
        <taxon>Bacteroidota</taxon>
        <taxon>Chitinophagia</taxon>
        <taxon>Chitinophagales</taxon>
        <taxon>Chitinophagaceae</taxon>
        <taxon>Chitinophaga</taxon>
    </lineage>
</organism>
<reference evidence="10" key="1">
    <citation type="submission" date="2018-11" db="EMBL/GenBank/DDBJ databases">
        <title>Chitinophaga lutea sp.nov., isolate from arsenic contaminated soil.</title>
        <authorList>
            <person name="Zong Y."/>
        </authorList>
    </citation>
    <scope>NUCLEOTIDE SEQUENCE [LARGE SCALE GENOMIC DNA]</scope>
    <source>
        <strain evidence="10">YLT18</strain>
    </source>
</reference>
<proteinExistence type="inferred from homology"/>
<feature type="compositionally biased region" description="Basic residues" evidence="8">
    <location>
        <begin position="13"/>
        <end position="23"/>
    </location>
</feature>
<dbReference type="GO" id="GO:0022857">
    <property type="term" value="F:transmembrane transporter activity"/>
    <property type="evidence" value="ECO:0007669"/>
    <property type="project" value="InterPro"/>
</dbReference>
<evidence type="ECO:0000256" key="4">
    <source>
        <dbReference type="ARBA" id="ARBA00022692"/>
    </source>
</evidence>
<evidence type="ECO:0000256" key="7">
    <source>
        <dbReference type="RuleBase" id="RU003879"/>
    </source>
</evidence>
<evidence type="ECO:0000256" key="3">
    <source>
        <dbReference type="ARBA" id="ARBA00022475"/>
    </source>
</evidence>
<dbReference type="Proteomes" id="UP000279089">
    <property type="component" value="Unassembled WGS sequence"/>
</dbReference>
<evidence type="ECO:0000313" key="10">
    <source>
        <dbReference type="Proteomes" id="UP000279089"/>
    </source>
</evidence>
<keyword evidence="10" id="KW-1185">Reference proteome</keyword>
<dbReference type="InterPro" id="IPR003400">
    <property type="entry name" value="ExbD"/>
</dbReference>
<keyword evidence="3" id="KW-1003">Cell membrane</keyword>
<keyword evidence="5" id="KW-1133">Transmembrane helix</keyword>
<keyword evidence="7" id="KW-0813">Transport</keyword>
<protein>
    <submittedName>
        <fullName evidence="9">Biopolymer transporter ExbD</fullName>
    </submittedName>
</protein>
<dbReference type="OrthoDB" id="952702at2"/>
<comment type="similarity">
    <text evidence="2 7">Belongs to the ExbD/TolR family.</text>
</comment>
<dbReference type="GO" id="GO:0005886">
    <property type="term" value="C:plasma membrane"/>
    <property type="evidence" value="ECO:0007669"/>
    <property type="project" value="UniProtKB-SubCell"/>
</dbReference>
<dbReference type="EMBL" id="RMBX01000007">
    <property type="protein sequence ID" value="RPD40398.1"/>
    <property type="molecule type" value="Genomic_DNA"/>
</dbReference>
<dbReference type="PANTHER" id="PTHR30558:SF3">
    <property type="entry name" value="BIOPOLYMER TRANSPORT PROTEIN EXBD-RELATED"/>
    <property type="match status" value="1"/>
</dbReference>
<keyword evidence="6" id="KW-0472">Membrane</keyword>
<name>A0A3N4MAA9_9BACT</name>
<evidence type="ECO:0000256" key="6">
    <source>
        <dbReference type="ARBA" id="ARBA00023136"/>
    </source>
</evidence>
<dbReference type="AlphaFoldDB" id="A0A3N4MAA9"/>
<dbReference type="GO" id="GO:0015031">
    <property type="term" value="P:protein transport"/>
    <property type="evidence" value="ECO:0007669"/>
    <property type="project" value="UniProtKB-KW"/>
</dbReference>
<comment type="subcellular location">
    <subcellularLocation>
        <location evidence="1">Cell membrane</location>
        <topology evidence="1">Single-pass membrane protein</topology>
    </subcellularLocation>
    <subcellularLocation>
        <location evidence="7">Cell membrane</location>
        <topology evidence="7">Single-pass type II membrane protein</topology>
    </subcellularLocation>
</comment>
<dbReference type="Pfam" id="PF02472">
    <property type="entry name" value="ExbD"/>
    <property type="match status" value="1"/>
</dbReference>
<evidence type="ECO:0000256" key="1">
    <source>
        <dbReference type="ARBA" id="ARBA00004162"/>
    </source>
</evidence>
<sequence length="176" mass="19539">MAEMNTSSESGRRRGGQRSKKLSTRVDMTPMVDLGFLLITFFMLTTTLSKPKALPLIMPADGDATPVPESKSLTLLVENDNTVSWYEGLFVDAENKTALNRSNFSVQSGIGNVIRDKQRRVAKAYGDPEQLIVMIKVAEGGSYRNMVDALDEMKINRVARYAVVDITDEEAKMLTE</sequence>